<dbReference type="GO" id="GO:0015528">
    <property type="term" value="F:lactose:proton symporter activity"/>
    <property type="evidence" value="ECO:0007669"/>
    <property type="project" value="TreeGrafter"/>
</dbReference>
<dbReference type="PIRSF" id="PIRSF004925">
    <property type="entry name" value="HcaT"/>
    <property type="match status" value="1"/>
</dbReference>
<organism evidence="10 11">
    <name type="scientific">Jeotgalibacillus proteolyticus</name>
    <dbReference type="NCBI Taxonomy" id="2082395"/>
    <lineage>
        <taxon>Bacteria</taxon>
        <taxon>Bacillati</taxon>
        <taxon>Bacillota</taxon>
        <taxon>Bacilli</taxon>
        <taxon>Bacillales</taxon>
        <taxon>Caryophanaceae</taxon>
        <taxon>Jeotgalibacillus</taxon>
    </lineage>
</organism>
<evidence type="ECO:0000256" key="5">
    <source>
        <dbReference type="ARBA" id="ARBA00022692"/>
    </source>
</evidence>
<dbReference type="InterPro" id="IPR026032">
    <property type="entry name" value="HcaT-like"/>
</dbReference>
<keyword evidence="6 8" id="KW-1133">Transmembrane helix</keyword>
<comment type="caution">
    <text evidence="10">The sequence shown here is derived from an EMBL/GenBank/DDBJ whole genome shotgun (WGS) entry which is preliminary data.</text>
</comment>
<feature type="transmembrane region" description="Helical" evidence="8">
    <location>
        <begin position="198"/>
        <end position="221"/>
    </location>
</feature>
<dbReference type="InterPro" id="IPR036259">
    <property type="entry name" value="MFS_trans_sf"/>
</dbReference>
<evidence type="ECO:0000256" key="1">
    <source>
        <dbReference type="ARBA" id="ARBA00004429"/>
    </source>
</evidence>
<feature type="transmembrane region" description="Helical" evidence="8">
    <location>
        <begin position="37"/>
        <end position="59"/>
    </location>
</feature>
<evidence type="ECO:0000313" key="11">
    <source>
        <dbReference type="Proteomes" id="UP000239047"/>
    </source>
</evidence>
<feature type="transmembrane region" description="Helical" evidence="8">
    <location>
        <begin position="354"/>
        <end position="373"/>
    </location>
</feature>
<feature type="transmembrane region" description="Helical" evidence="8">
    <location>
        <begin position="286"/>
        <end position="306"/>
    </location>
</feature>
<dbReference type="PANTHER" id="PTHR23522">
    <property type="entry name" value="BLL5896 PROTEIN"/>
    <property type="match status" value="1"/>
</dbReference>
<feature type="transmembrane region" description="Helical" evidence="8">
    <location>
        <begin position="7"/>
        <end position="25"/>
    </location>
</feature>
<feature type="domain" description="Major facilitator superfamily associated" evidence="9">
    <location>
        <begin position="6"/>
        <end position="352"/>
    </location>
</feature>
<reference evidence="10 11" key="1">
    <citation type="submission" date="2018-02" db="EMBL/GenBank/DDBJ databases">
        <title>Jeotgalibacillus proteolyticum sp. nov. a protease producing bacterium isolated from ocean sediments of Laizhou Bay.</title>
        <authorList>
            <person name="Li Y."/>
        </authorList>
    </citation>
    <scope>NUCLEOTIDE SEQUENCE [LARGE SCALE GENOMIC DNA]</scope>
    <source>
        <strain evidence="10 11">22-7</strain>
    </source>
</reference>
<feature type="transmembrane region" description="Helical" evidence="8">
    <location>
        <begin position="158"/>
        <end position="177"/>
    </location>
</feature>
<keyword evidence="3" id="KW-1003">Cell membrane</keyword>
<keyword evidence="5 8" id="KW-0812">Transmembrane</keyword>
<feature type="transmembrane region" description="Helical" evidence="8">
    <location>
        <begin position="327"/>
        <end position="348"/>
    </location>
</feature>
<evidence type="ECO:0000313" key="10">
    <source>
        <dbReference type="EMBL" id="PPA70587.1"/>
    </source>
</evidence>
<dbReference type="RefSeq" id="WP_104057338.1">
    <property type="nucleotide sequence ID" value="NZ_PREZ01000003.1"/>
</dbReference>
<feature type="transmembrane region" description="Helical" evidence="8">
    <location>
        <begin position="93"/>
        <end position="113"/>
    </location>
</feature>
<dbReference type="GO" id="GO:0005886">
    <property type="term" value="C:plasma membrane"/>
    <property type="evidence" value="ECO:0007669"/>
    <property type="project" value="UniProtKB-SubCell"/>
</dbReference>
<dbReference type="EMBL" id="PREZ01000003">
    <property type="protein sequence ID" value="PPA70587.1"/>
    <property type="molecule type" value="Genomic_DNA"/>
</dbReference>
<protein>
    <submittedName>
        <fullName evidence="10">MFS transporter</fullName>
    </submittedName>
</protein>
<evidence type="ECO:0000256" key="6">
    <source>
        <dbReference type="ARBA" id="ARBA00022989"/>
    </source>
</evidence>
<evidence type="ECO:0000256" key="4">
    <source>
        <dbReference type="ARBA" id="ARBA00022519"/>
    </source>
</evidence>
<dbReference type="Gene3D" id="1.20.1250.20">
    <property type="entry name" value="MFS general substrate transporter like domains"/>
    <property type="match status" value="2"/>
</dbReference>
<proteinExistence type="predicted"/>
<dbReference type="GO" id="GO:0030395">
    <property type="term" value="F:lactose binding"/>
    <property type="evidence" value="ECO:0007669"/>
    <property type="project" value="TreeGrafter"/>
</dbReference>
<gene>
    <name evidence="10" type="ORF">C4B60_07235</name>
</gene>
<dbReference type="OrthoDB" id="9150135at2"/>
<dbReference type="Pfam" id="PF12832">
    <property type="entry name" value="MFS_1_like"/>
    <property type="match status" value="1"/>
</dbReference>
<evidence type="ECO:0000256" key="3">
    <source>
        <dbReference type="ARBA" id="ARBA00022475"/>
    </source>
</evidence>
<dbReference type="AlphaFoldDB" id="A0A2S5GC25"/>
<feature type="transmembrane region" description="Helical" evidence="8">
    <location>
        <begin position="261"/>
        <end position="280"/>
    </location>
</feature>
<evidence type="ECO:0000256" key="7">
    <source>
        <dbReference type="ARBA" id="ARBA00023136"/>
    </source>
</evidence>
<evidence type="ECO:0000256" key="8">
    <source>
        <dbReference type="SAM" id="Phobius"/>
    </source>
</evidence>
<feature type="transmembrane region" description="Helical" evidence="8">
    <location>
        <begin position="233"/>
        <end position="254"/>
    </location>
</feature>
<evidence type="ECO:0000256" key="2">
    <source>
        <dbReference type="ARBA" id="ARBA00022448"/>
    </source>
</evidence>
<keyword evidence="4" id="KW-0997">Cell inner membrane</keyword>
<comment type="subcellular location">
    <subcellularLocation>
        <location evidence="1">Cell inner membrane</location>
        <topology evidence="1">Multi-pass membrane protein</topology>
    </subcellularLocation>
</comment>
<feature type="transmembrane region" description="Helical" evidence="8">
    <location>
        <begin position="134"/>
        <end position="152"/>
    </location>
</feature>
<evidence type="ECO:0000259" key="9">
    <source>
        <dbReference type="Pfam" id="PF12832"/>
    </source>
</evidence>
<dbReference type="Proteomes" id="UP000239047">
    <property type="component" value="Unassembled WGS sequence"/>
</dbReference>
<feature type="transmembrane region" description="Helical" evidence="8">
    <location>
        <begin position="66"/>
        <end position="87"/>
    </location>
</feature>
<accession>A0A2S5GC25</accession>
<sequence>MKQQNWLSVNFFTFFFTWGIFLPYWTGWLVFEKGLTVGAASTIIAAGLFTRSFSTLFLFPELTKRFSLALLMKILPIVSACLLLLFIPAQSFSALMIVMILFSLFYPNVLPLMESSATVLMKTNGINYGRSRSFGSAGYTVSLIFIGVTTAIWTESSIMAMMIIGTGLLIMTSFLQAPDALATKSAPQLGGYRAIFKTPGFAAVLSICVLIQGSHAAYYSYGFIYLQELQVSSIYIGFILNIAVLSEIVFFAVADRFFGRTTVSAMFIFAAAATAIRWILVGLFPSLWMFVLTQMLHSLTFGLAHYAFIKYIYRAVDKQLIPTAQGLYASLGMGLSTALLTQIGGSLYEVSSGLSFIGMGLAVIPAFFIGFWLSARKLA</sequence>
<keyword evidence="11" id="KW-1185">Reference proteome</keyword>
<dbReference type="SUPFAM" id="SSF103473">
    <property type="entry name" value="MFS general substrate transporter"/>
    <property type="match status" value="1"/>
</dbReference>
<keyword evidence="2" id="KW-0813">Transport</keyword>
<keyword evidence="7 8" id="KW-0472">Membrane</keyword>
<name>A0A2S5GC25_9BACL</name>
<dbReference type="PANTHER" id="PTHR23522:SF10">
    <property type="entry name" value="3-PHENYLPROPIONIC ACID TRANSPORTER-RELATED"/>
    <property type="match status" value="1"/>
</dbReference>
<dbReference type="InterPro" id="IPR024989">
    <property type="entry name" value="MFS_assoc_dom"/>
</dbReference>